<sequence length="367" mass="42025">MALDPIYARALDGAQWDVPQDYDALFDWHYSDDRKDLLNLYNKGKTMQWDTESRIDWSVDLDPDNPQGMPIEFFPLYGADFFMKMSPKEQGVLRHHQQAWSVSQFLHGEQGALLCSAKIVTNVPDTEAKFYASTQVMDEARHVETYKKLLEKIGTAYPITGPLKTLLDQVMRDSRWDMTYLGMQVVIEGLALAAFASIRDNAQNPLASAVNAYVMQDEARHVAFGRLALREYYPQLTQAERDEREEFLVEACYHMRDRFQATEVWDNLGLDVKACAEHLHNSHTMKIFRTALFSRIVPIVKDIGLWGDKIRHGYEQMGILGFANVDIDAMQDNDMKVAAEHDARRDEAKRKVHVDETIELGKTAAAE</sequence>
<dbReference type="OrthoDB" id="5500270at2"/>
<accession>A0A3M0CP44</accession>
<protein>
    <submittedName>
        <fullName evidence="1">Para-aminobenzoate N-oxygenase AurF</fullName>
    </submittedName>
</protein>
<proteinExistence type="predicted"/>
<dbReference type="EMBL" id="REFR01000010">
    <property type="protein sequence ID" value="RMB08659.1"/>
    <property type="molecule type" value="Genomic_DNA"/>
</dbReference>
<dbReference type="RefSeq" id="WP_121938003.1">
    <property type="nucleotide sequence ID" value="NZ_REFR01000010.1"/>
</dbReference>
<dbReference type="InParanoid" id="A0A3M0CP44"/>
<dbReference type="SUPFAM" id="SSF47240">
    <property type="entry name" value="Ferritin-like"/>
    <property type="match status" value="1"/>
</dbReference>
<name>A0A3M0CP44_9PROT</name>
<dbReference type="CDD" id="cd00657">
    <property type="entry name" value="Ferritin_like"/>
    <property type="match status" value="1"/>
</dbReference>
<dbReference type="Proteomes" id="UP000271227">
    <property type="component" value="Unassembled WGS sequence"/>
</dbReference>
<dbReference type="Gene3D" id="1.10.620.20">
    <property type="entry name" value="Ribonucleotide Reductase, subunit A"/>
    <property type="match status" value="1"/>
</dbReference>
<gene>
    <name evidence="1" type="ORF">BXY39_1294</name>
</gene>
<dbReference type="GO" id="GO:0016491">
    <property type="term" value="F:oxidoreductase activity"/>
    <property type="evidence" value="ECO:0007669"/>
    <property type="project" value="InterPro"/>
</dbReference>
<dbReference type="InterPro" id="IPR012348">
    <property type="entry name" value="RNR-like"/>
</dbReference>
<evidence type="ECO:0000313" key="2">
    <source>
        <dbReference type="Proteomes" id="UP000271227"/>
    </source>
</evidence>
<dbReference type="InterPro" id="IPR009078">
    <property type="entry name" value="Ferritin-like_SF"/>
</dbReference>
<dbReference type="InterPro" id="IPR025859">
    <property type="entry name" value="AurF/CmlI"/>
</dbReference>
<dbReference type="AlphaFoldDB" id="A0A3M0CP44"/>
<comment type="caution">
    <text evidence="1">The sequence shown here is derived from an EMBL/GenBank/DDBJ whole genome shotgun (WGS) entry which is preliminary data.</text>
</comment>
<reference evidence="1 2" key="1">
    <citation type="submission" date="2018-10" db="EMBL/GenBank/DDBJ databases">
        <title>Genomic Encyclopedia of Archaeal and Bacterial Type Strains, Phase II (KMG-II): from individual species to whole genera.</title>
        <authorList>
            <person name="Goeker M."/>
        </authorList>
    </citation>
    <scope>NUCLEOTIDE SEQUENCE [LARGE SCALE GENOMIC DNA]</scope>
    <source>
        <strain evidence="1 2">DSM 25217</strain>
    </source>
</reference>
<organism evidence="1 2">
    <name type="scientific">Eilatimonas milleporae</name>
    <dbReference type="NCBI Taxonomy" id="911205"/>
    <lineage>
        <taxon>Bacteria</taxon>
        <taxon>Pseudomonadati</taxon>
        <taxon>Pseudomonadota</taxon>
        <taxon>Alphaproteobacteria</taxon>
        <taxon>Kordiimonadales</taxon>
        <taxon>Kordiimonadaceae</taxon>
        <taxon>Eilatimonas</taxon>
    </lineage>
</organism>
<dbReference type="Pfam" id="PF11583">
    <property type="entry name" value="AurF"/>
    <property type="match status" value="1"/>
</dbReference>
<keyword evidence="2" id="KW-1185">Reference proteome</keyword>
<evidence type="ECO:0000313" key="1">
    <source>
        <dbReference type="EMBL" id="RMB08659.1"/>
    </source>
</evidence>